<evidence type="ECO:0000313" key="6">
    <source>
        <dbReference type="EMBL" id="KAJ8381527.1"/>
    </source>
</evidence>
<dbReference type="Gene3D" id="1.10.565.10">
    <property type="entry name" value="Retinoid X Receptor"/>
    <property type="match status" value="1"/>
</dbReference>
<keyword evidence="4" id="KW-0539">Nucleus</keyword>
<evidence type="ECO:0000256" key="4">
    <source>
        <dbReference type="ARBA" id="ARBA00023242"/>
    </source>
</evidence>
<keyword evidence="2" id="KW-0804">Transcription</keyword>
<keyword evidence="7" id="KW-1185">Reference proteome</keyword>
<dbReference type="Pfam" id="PF00104">
    <property type="entry name" value="Hormone_recep"/>
    <property type="match status" value="1"/>
</dbReference>
<accession>A0A9Q1GE25</accession>
<dbReference type="Proteomes" id="UP001152622">
    <property type="component" value="Chromosome 1"/>
</dbReference>
<protein>
    <recommendedName>
        <fullName evidence="5">NR LBD domain-containing protein</fullName>
    </recommendedName>
</protein>
<name>A0A9Q1GE25_SYNKA</name>
<reference evidence="6" key="1">
    <citation type="journal article" date="2023" name="Science">
        <title>Genome structures resolve the early diversification of teleost fishes.</title>
        <authorList>
            <person name="Parey E."/>
            <person name="Louis A."/>
            <person name="Montfort J."/>
            <person name="Bouchez O."/>
            <person name="Roques C."/>
            <person name="Iampietro C."/>
            <person name="Lluch J."/>
            <person name="Castinel A."/>
            <person name="Donnadieu C."/>
            <person name="Desvignes T."/>
            <person name="Floi Bucao C."/>
            <person name="Jouanno E."/>
            <person name="Wen M."/>
            <person name="Mejri S."/>
            <person name="Dirks R."/>
            <person name="Jansen H."/>
            <person name="Henkel C."/>
            <person name="Chen W.J."/>
            <person name="Zahm M."/>
            <person name="Cabau C."/>
            <person name="Klopp C."/>
            <person name="Thompson A.W."/>
            <person name="Robinson-Rechavi M."/>
            <person name="Braasch I."/>
            <person name="Lecointre G."/>
            <person name="Bobe J."/>
            <person name="Postlethwait J.H."/>
            <person name="Berthelot C."/>
            <person name="Roest Crollius H."/>
            <person name="Guiguen Y."/>
        </authorList>
    </citation>
    <scope>NUCLEOTIDE SEQUENCE</scope>
    <source>
        <strain evidence="6">WJC10195</strain>
    </source>
</reference>
<evidence type="ECO:0000313" key="7">
    <source>
        <dbReference type="Proteomes" id="UP001152622"/>
    </source>
</evidence>
<evidence type="ECO:0000259" key="5">
    <source>
        <dbReference type="PROSITE" id="PS51843"/>
    </source>
</evidence>
<dbReference type="EMBL" id="JAINUF010000001">
    <property type="protein sequence ID" value="KAJ8381527.1"/>
    <property type="molecule type" value="Genomic_DNA"/>
</dbReference>
<dbReference type="PROSITE" id="PS51843">
    <property type="entry name" value="NR_LBD"/>
    <property type="match status" value="1"/>
</dbReference>
<proteinExistence type="predicted"/>
<keyword evidence="3" id="KW-0675">Receptor</keyword>
<comment type="caution">
    <text evidence="6">The sequence shown here is derived from an EMBL/GenBank/DDBJ whole genome shotgun (WGS) entry which is preliminary data.</text>
</comment>
<organism evidence="6 7">
    <name type="scientific">Synaphobranchus kaupii</name>
    <name type="common">Kaup's arrowtooth eel</name>
    <dbReference type="NCBI Taxonomy" id="118154"/>
    <lineage>
        <taxon>Eukaryota</taxon>
        <taxon>Metazoa</taxon>
        <taxon>Chordata</taxon>
        <taxon>Craniata</taxon>
        <taxon>Vertebrata</taxon>
        <taxon>Euteleostomi</taxon>
        <taxon>Actinopterygii</taxon>
        <taxon>Neopterygii</taxon>
        <taxon>Teleostei</taxon>
        <taxon>Anguilliformes</taxon>
        <taxon>Synaphobranchidae</taxon>
        <taxon>Synaphobranchus</taxon>
    </lineage>
</organism>
<gene>
    <name evidence="6" type="ORF">SKAU_G00023050</name>
</gene>
<evidence type="ECO:0000256" key="2">
    <source>
        <dbReference type="ARBA" id="ARBA00023163"/>
    </source>
</evidence>
<keyword evidence="1" id="KW-0805">Transcription regulation</keyword>
<evidence type="ECO:0000256" key="1">
    <source>
        <dbReference type="ARBA" id="ARBA00023015"/>
    </source>
</evidence>
<sequence>MTVLNELDDLSTLANVVTSLAHLSKAREMSDSNTDLSLMETLSNGDGSLTEVPAEEQTTTDISRAFDTLAKALNPVENSAGEAMEASMHLVSGDQSGSVVELEGPLLSDMHVPFKLMMPLPVPEYLNVNYICESASRLLFLSMHWARSIPAFQALG</sequence>
<dbReference type="AlphaFoldDB" id="A0A9Q1GE25"/>
<dbReference type="OrthoDB" id="10024684at2759"/>
<dbReference type="SUPFAM" id="SSF48508">
    <property type="entry name" value="Nuclear receptor ligand-binding domain"/>
    <property type="match status" value="1"/>
</dbReference>
<evidence type="ECO:0000256" key="3">
    <source>
        <dbReference type="ARBA" id="ARBA00023170"/>
    </source>
</evidence>
<dbReference type="InterPro" id="IPR035500">
    <property type="entry name" value="NHR-like_dom_sf"/>
</dbReference>
<dbReference type="InterPro" id="IPR000536">
    <property type="entry name" value="Nucl_hrmn_rcpt_lig-bd"/>
</dbReference>
<feature type="domain" description="NR LBD" evidence="5">
    <location>
        <begin position="86"/>
        <end position="156"/>
    </location>
</feature>